<gene>
    <name evidence="2" type="primary">Dper\GL16008</name>
    <name evidence="2" type="ORF">Dper_GL16008</name>
</gene>
<protein>
    <submittedName>
        <fullName evidence="2">GL16008</fullName>
    </submittedName>
</protein>
<dbReference type="Proteomes" id="UP000008744">
    <property type="component" value="Unassembled WGS sequence"/>
</dbReference>
<feature type="compositionally biased region" description="Low complexity" evidence="1">
    <location>
        <begin position="16"/>
        <end position="35"/>
    </location>
</feature>
<accession>B4GQE3</accession>
<proteinExistence type="predicted"/>
<name>B4GQE3_DROPE</name>
<sequence length="112" mass="12252">MAQEELRRPMEPQNLSQSQSQSQSQVQVQVQGQTDVDADADADVDAKAKDPWPLLSNGANFPPNGGGAKVGAASWPELFVSWPGTLLRCLHPDVAPSAQPMIMSNMFYDIWR</sequence>
<evidence type="ECO:0000313" key="3">
    <source>
        <dbReference type="Proteomes" id="UP000008744"/>
    </source>
</evidence>
<organism evidence="3">
    <name type="scientific">Drosophila persimilis</name>
    <name type="common">Fruit fly</name>
    <dbReference type="NCBI Taxonomy" id="7234"/>
    <lineage>
        <taxon>Eukaryota</taxon>
        <taxon>Metazoa</taxon>
        <taxon>Ecdysozoa</taxon>
        <taxon>Arthropoda</taxon>
        <taxon>Hexapoda</taxon>
        <taxon>Insecta</taxon>
        <taxon>Pterygota</taxon>
        <taxon>Neoptera</taxon>
        <taxon>Endopterygota</taxon>
        <taxon>Diptera</taxon>
        <taxon>Brachycera</taxon>
        <taxon>Muscomorpha</taxon>
        <taxon>Ephydroidea</taxon>
        <taxon>Drosophilidae</taxon>
        <taxon>Drosophila</taxon>
        <taxon>Sophophora</taxon>
    </lineage>
</organism>
<evidence type="ECO:0000256" key="1">
    <source>
        <dbReference type="SAM" id="MobiDB-lite"/>
    </source>
</evidence>
<feature type="region of interest" description="Disordered" evidence="1">
    <location>
        <begin position="1"/>
        <end position="40"/>
    </location>
</feature>
<keyword evidence="3" id="KW-1185">Reference proteome</keyword>
<feature type="compositionally biased region" description="Basic and acidic residues" evidence="1">
    <location>
        <begin position="1"/>
        <end position="10"/>
    </location>
</feature>
<reference evidence="2 3" key="1">
    <citation type="journal article" date="2007" name="Nature">
        <title>Evolution of genes and genomes on the Drosophila phylogeny.</title>
        <authorList>
            <consortium name="Drosophila 12 Genomes Consortium"/>
            <person name="Clark A.G."/>
            <person name="Eisen M.B."/>
            <person name="Smith D.R."/>
            <person name="Bergman C.M."/>
            <person name="Oliver B."/>
            <person name="Markow T.A."/>
            <person name="Kaufman T.C."/>
            <person name="Kellis M."/>
            <person name="Gelbart W."/>
            <person name="Iyer V.N."/>
            <person name="Pollard D.A."/>
            <person name="Sackton T.B."/>
            <person name="Larracuente A.M."/>
            <person name="Singh N.D."/>
            <person name="Abad J.P."/>
            <person name="Abt D.N."/>
            <person name="Adryan B."/>
            <person name="Aguade M."/>
            <person name="Akashi H."/>
            <person name="Anderson W.W."/>
            <person name="Aquadro C.F."/>
            <person name="Ardell D.H."/>
            <person name="Arguello R."/>
            <person name="Artieri C.G."/>
            <person name="Barbash D.A."/>
            <person name="Barker D."/>
            <person name="Barsanti P."/>
            <person name="Batterham P."/>
            <person name="Batzoglou S."/>
            <person name="Begun D."/>
            <person name="Bhutkar A."/>
            <person name="Blanco E."/>
            <person name="Bosak S.A."/>
            <person name="Bradley R.K."/>
            <person name="Brand A.D."/>
            <person name="Brent M.R."/>
            <person name="Brooks A.N."/>
            <person name="Brown R.H."/>
            <person name="Butlin R.K."/>
            <person name="Caggese C."/>
            <person name="Calvi B.R."/>
            <person name="Bernardo de Carvalho A."/>
            <person name="Caspi A."/>
            <person name="Castrezana S."/>
            <person name="Celniker S.E."/>
            <person name="Chang J.L."/>
            <person name="Chapple C."/>
            <person name="Chatterji S."/>
            <person name="Chinwalla A."/>
            <person name="Civetta A."/>
            <person name="Clifton S.W."/>
            <person name="Comeron J.M."/>
            <person name="Costello J.C."/>
            <person name="Coyne J.A."/>
            <person name="Daub J."/>
            <person name="David R.G."/>
            <person name="Delcher A.L."/>
            <person name="Delehaunty K."/>
            <person name="Do C.B."/>
            <person name="Ebling H."/>
            <person name="Edwards K."/>
            <person name="Eickbush T."/>
            <person name="Evans J.D."/>
            <person name="Filipski A."/>
            <person name="Findeiss S."/>
            <person name="Freyhult E."/>
            <person name="Fulton L."/>
            <person name="Fulton R."/>
            <person name="Garcia A.C."/>
            <person name="Gardiner A."/>
            <person name="Garfield D.A."/>
            <person name="Garvin B.E."/>
            <person name="Gibson G."/>
            <person name="Gilbert D."/>
            <person name="Gnerre S."/>
            <person name="Godfrey J."/>
            <person name="Good R."/>
            <person name="Gotea V."/>
            <person name="Gravely B."/>
            <person name="Greenberg A.J."/>
            <person name="Griffiths-Jones S."/>
            <person name="Gross S."/>
            <person name="Guigo R."/>
            <person name="Gustafson E.A."/>
            <person name="Haerty W."/>
            <person name="Hahn M.W."/>
            <person name="Halligan D.L."/>
            <person name="Halpern A.L."/>
            <person name="Halter G.M."/>
            <person name="Han M.V."/>
            <person name="Heger A."/>
            <person name="Hillier L."/>
            <person name="Hinrichs A.S."/>
            <person name="Holmes I."/>
            <person name="Hoskins R.A."/>
            <person name="Hubisz M.J."/>
            <person name="Hultmark D."/>
            <person name="Huntley M.A."/>
            <person name="Jaffe D.B."/>
            <person name="Jagadeeshan S."/>
            <person name="Jeck W.R."/>
            <person name="Johnson J."/>
            <person name="Jones C.D."/>
            <person name="Jordan W.C."/>
            <person name="Karpen G.H."/>
            <person name="Kataoka E."/>
            <person name="Keightley P.D."/>
            <person name="Kheradpour P."/>
            <person name="Kirkness E.F."/>
            <person name="Koerich L.B."/>
            <person name="Kristiansen K."/>
            <person name="Kudrna D."/>
            <person name="Kulathinal R.J."/>
            <person name="Kumar S."/>
            <person name="Kwok R."/>
            <person name="Lander E."/>
            <person name="Langley C.H."/>
            <person name="Lapoint R."/>
            <person name="Lazzaro B.P."/>
            <person name="Lee S.J."/>
            <person name="Levesque L."/>
            <person name="Li R."/>
            <person name="Lin C.F."/>
            <person name="Lin M.F."/>
            <person name="Lindblad-Toh K."/>
            <person name="Llopart A."/>
            <person name="Long M."/>
            <person name="Low L."/>
            <person name="Lozovsky E."/>
            <person name="Lu J."/>
            <person name="Luo M."/>
            <person name="Machado C.A."/>
            <person name="Makalowski W."/>
            <person name="Marzo M."/>
            <person name="Matsuda M."/>
            <person name="Matzkin L."/>
            <person name="McAllister B."/>
            <person name="McBride C.S."/>
            <person name="McKernan B."/>
            <person name="McKernan K."/>
            <person name="Mendez-Lago M."/>
            <person name="Minx P."/>
            <person name="Mollenhauer M.U."/>
            <person name="Montooth K."/>
            <person name="Mount S.M."/>
            <person name="Mu X."/>
            <person name="Myers E."/>
            <person name="Negre B."/>
            <person name="Newfeld S."/>
            <person name="Nielsen R."/>
            <person name="Noor M.A."/>
            <person name="O'Grady P."/>
            <person name="Pachter L."/>
            <person name="Papaceit M."/>
            <person name="Parisi M.J."/>
            <person name="Parisi M."/>
            <person name="Parts L."/>
            <person name="Pedersen J.S."/>
            <person name="Pesole G."/>
            <person name="Phillippy A.M."/>
            <person name="Ponting C.P."/>
            <person name="Pop M."/>
            <person name="Porcelli D."/>
            <person name="Powell J.R."/>
            <person name="Prohaska S."/>
            <person name="Pruitt K."/>
            <person name="Puig M."/>
            <person name="Quesneville H."/>
            <person name="Ram K.R."/>
            <person name="Rand D."/>
            <person name="Rasmussen M.D."/>
            <person name="Reed L.K."/>
            <person name="Reenan R."/>
            <person name="Reily A."/>
            <person name="Remington K.A."/>
            <person name="Rieger T.T."/>
            <person name="Ritchie M.G."/>
            <person name="Robin C."/>
            <person name="Rogers Y.H."/>
            <person name="Rohde C."/>
            <person name="Rozas J."/>
            <person name="Rubenfield M.J."/>
            <person name="Ruiz A."/>
            <person name="Russo S."/>
            <person name="Salzberg S.L."/>
            <person name="Sanchez-Gracia A."/>
            <person name="Saranga D.J."/>
            <person name="Sato H."/>
            <person name="Schaeffer S.W."/>
            <person name="Schatz M.C."/>
            <person name="Schlenke T."/>
            <person name="Schwartz R."/>
            <person name="Segarra C."/>
            <person name="Singh R.S."/>
            <person name="Sirot L."/>
            <person name="Sirota M."/>
            <person name="Sisneros N.B."/>
            <person name="Smith C.D."/>
            <person name="Smith T.F."/>
            <person name="Spieth J."/>
            <person name="Stage D.E."/>
            <person name="Stark A."/>
            <person name="Stephan W."/>
            <person name="Strausberg R.L."/>
            <person name="Strempel S."/>
            <person name="Sturgill D."/>
            <person name="Sutton G."/>
            <person name="Sutton G.G."/>
            <person name="Tao W."/>
            <person name="Teichmann S."/>
            <person name="Tobari Y.N."/>
            <person name="Tomimura Y."/>
            <person name="Tsolas J.M."/>
            <person name="Valente V.L."/>
            <person name="Venter E."/>
            <person name="Venter J.C."/>
            <person name="Vicario S."/>
            <person name="Vieira F.G."/>
            <person name="Vilella A.J."/>
            <person name="Villasante A."/>
            <person name="Walenz B."/>
            <person name="Wang J."/>
            <person name="Wasserman M."/>
            <person name="Watts T."/>
            <person name="Wilson D."/>
            <person name="Wilson R.K."/>
            <person name="Wing R.A."/>
            <person name="Wolfner M.F."/>
            <person name="Wong A."/>
            <person name="Wong G.K."/>
            <person name="Wu C.I."/>
            <person name="Wu G."/>
            <person name="Yamamoto D."/>
            <person name="Yang H.P."/>
            <person name="Yang S.P."/>
            <person name="Yorke J.A."/>
            <person name="Yoshida K."/>
            <person name="Zdobnov E."/>
            <person name="Zhang P."/>
            <person name="Zhang Y."/>
            <person name="Zimin A.V."/>
            <person name="Baldwin J."/>
            <person name="Abdouelleil A."/>
            <person name="Abdulkadir J."/>
            <person name="Abebe A."/>
            <person name="Abera B."/>
            <person name="Abreu J."/>
            <person name="Acer S.C."/>
            <person name="Aftuck L."/>
            <person name="Alexander A."/>
            <person name="An P."/>
            <person name="Anderson E."/>
            <person name="Anderson S."/>
            <person name="Arachi H."/>
            <person name="Azer M."/>
            <person name="Bachantsang P."/>
            <person name="Barry A."/>
            <person name="Bayul T."/>
            <person name="Berlin A."/>
            <person name="Bessette D."/>
            <person name="Bloom T."/>
            <person name="Blye J."/>
            <person name="Boguslavskiy L."/>
            <person name="Bonnet C."/>
            <person name="Boukhgalter B."/>
            <person name="Bourzgui I."/>
            <person name="Brown A."/>
            <person name="Cahill P."/>
            <person name="Channer S."/>
            <person name="Cheshatsang Y."/>
            <person name="Chuda L."/>
            <person name="Citroen M."/>
            <person name="Collymore A."/>
            <person name="Cooke P."/>
            <person name="Costello M."/>
            <person name="D'Aco K."/>
            <person name="Daza R."/>
            <person name="De Haan G."/>
            <person name="DeGray S."/>
            <person name="DeMaso C."/>
            <person name="Dhargay N."/>
            <person name="Dooley K."/>
            <person name="Dooley E."/>
            <person name="Doricent M."/>
            <person name="Dorje P."/>
            <person name="Dorjee K."/>
            <person name="Dupes A."/>
            <person name="Elong R."/>
            <person name="Falk J."/>
            <person name="Farina A."/>
            <person name="Faro S."/>
            <person name="Ferguson D."/>
            <person name="Fisher S."/>
            <person name="Foley C.D."/>
            <person name="Franke A."/>
            <person name="Friedrich D."/>
            <person name="Gadbois L."/>
            <person name="Gearin G."/>
            <person name="Gearin C.R."/>
            <person name="Giannoukos G."/>
            <person name="Goode T."/>
            <person name="Graham J."/>
            <person name="Grandbois E."/>
            <person name="Grewal S."/>
            <person name="Gyaltsen K."/>
            <person name="Hafez N."/>
            <person name="Hagos B."/>
            <person name="Hall J."/>
            <person name="Henson C."/>
            <person name="Hollinger A."/>
            <person name="Honan T."/>
            <person name="Huard M.D."/>
            <person name="Hughes L."/>
            <person name="Hurhula B."/>
            <person name="Husby M.E."/>
            <person name="Kamat A."/>
            <person name="Kanga B."/>
            <person name="Kashin S."/>
            <person name="Khazanovich D."/>
            <person name="Kisner P."/>
            <person name="Lance K."/>
            <person name="Lara M."/>
            <person name="Lee W."/>
            <person name="Lennon N."/>
            <person name="Letendre F."/>
            <person name="LeVine R."/>
            <person name="Lipovsky A."/>
            <person name="Liu X."/>
            <person name="Liu J."/>
            <person name="Liu S."/>
            <person name="Lokyitsang T."/>
            <person name="Lokyitsang Y."/>
            <person name="Lubonja R."/>
            <person name="Lui A."/>
            <person name="MacDonald P."/>
            <person name="Magnisalis V."/>
            <person name="Maru K."/>
            <person name="Matthews C."/>
            <person name="McCusker W."/>
            <person name="McDonough S."/>
            <person name="Mehta T."/>
            <person name="Meldrim J."/>
            <person name="Meneus L."/>
            <person name="Mihai O."/>
            <person name="Mihalev A."/>
            <person name="Mihova T."/>
            <person name="Mittelman R."/>
            <person name="Mlenga V."/>
            <person name="Montmayeur A."/>
            <person name="Mulrain L."/>
            <person name="Navidi A."/>
            <person name="Naylor J."/>
            <person name="Negash T."/>
            <person name="Nguyen T."/>
            <person name="Nguyen N."/>
            <person name="Nicol R."/>
            <person name="Norbu C."/>
            <person name="Norbu N."/>
            <person name="Novod N."/>
            <person name="O'Neill B."/>
            <person name="Osman S."/>
            <person name="Markiewicz E."/>
            <person name="Oyono O.L."/>
            <person name="Patti C."/>
            <person name="Phunkhang P."/>
            <person name="Pierre F."/>
            <person name="Priest M."/>
            <person name="Raghuraman S."/>
            <person name="Rege F."/>
            <person name="Reyes R."/>
            <person name="Rise C."/>
            <person name="Rogov P."/>
            <person name="Ross K."/>
            <person name="Ryan E."/>
            <person name="Settipalli S."/>
            <person name="Shea T."/>
            <person name="Sherpa N."/>
            <person name="Shi L."/>
            <person name="Shih D."/>
            <person name="Sparrow T."/>
            <person name="Spaulding J."/>
            <person name="Stalker J."/>
            <person name="Stange-Thomann N."/>
            <person name="Stavropoulos S."/>
            <person name="Stone C."/>
            <person name="Strader C."/>
            <person name="Tesfaye S."/>
            <person name="Thomson T."/>
            <person name="Thoulutsang Y."/>
            <person name="Thoulutsang D."/>
            <person name="Topham K."/>
            <person name="Topping I."/>
            <person name="Tsamla T."/>
            <person name="Vassiliev H."/>
            <person name="Vo A."/>
            <person name="Wangchuk T."/>
            <person name="Wangdi T."/>
            <person name="Weiand M."/>
            <person name="Wilkinson J."/>
            <person name="Wilson A."/>
            <person name="Yadav S."/>
            <person name="Young G."/>
            <person name="Yu Q."/>
            <person name="Zembek L."/>
            <person name="Zhong D."/>
            <person name="Zimmer A."/>
            <person name="Zwirko Z."/>
            <person name="Jaffe D.B."/>
            <person name="Alvarez P."/>
            <person name="Brockman W."/>
            <person name="Butler J."/>
            <person name="Chin C."/>
            <person name="Gnerre S."/>
            <person name="Grabherr M."/>
            <person name="Kleber M."/>
            <person name="Mauceli E."/>
            <person name="MacCallum I."/>
        </authorList>
    </citation>
    <scope>NUCLEOTIDE SEQUENCE [LARGE SCALE GENOMIC DNA]</scope>
    <source>
        <strain evidence="3">MSH-3 / Tucson 14011-0111.49</strain>
    </source>
</reference>
<dbReference type="AlphaFoldDB" id="B4GQE3"/>
<dbReference type="EMBL" id="CH479187">
    <property type="protein sequence ID" value="EDW39815.1"/>
    <property type="molecule type" value="Genomic_DNA"/>
</dbReference>
<evidence type="ECO:0000313" key="2">
    <source>
        <dbReference type="EMBL" id="EDW39815.1"/>
    </source>
</evidence>
<dbReference type="HOGENOM" id="CLU_2148436_0_0_1"/>